<dbReference type="Proteomes" id="UP000799424">
    <property type="component" value="Unassembled WGS sequence"/>
</dbReference>
<gene>
    <name evidence="1" type="ORF">CC86DRAFT_461771</name>
</gene>
<protein>
    <submittedName>
        <fullName evidence="1">Uncharacterized protein</fullName>
    </submittedName>
</protein>
<accession>A0A6A7AL43</accession>
<keyword evidence="2" id="KW-1185">Reference proteome</keyword>
<reference evidence="1" key="1">
    <citation type="journal article" date="2020" name="Stud. Mycol.">
        <title>101 Dothideomycetes genomes: a test case for predicting lifestyles and emergence of pathogens.</title>
        <authorList>
            <person name="Haridas S."/>
            <person name="Albert R."/>
            <person name="Binder M."/>
            <person name="Bloem J."/>
            <person name="Labutti K."/>
            <person name="Salamov A."/>
            <person name="Andreopoulos B."/>
            <person name="Baker S."/>
            <person name="Barry K."/>
            <person name="Bills G."/>
            <person name="Bluhm B."/>
            <person name="Cannon C."/>
            <person name="Castanera R."/>
            <person name="Culley D."/>
            <person name="Daum C."/>
            <person name="Ezra D."/>
            <person name="Gonzalez J."/>
            <person name="Henrissat B."/>
            <person name="Kuo A."/>
            <person name="Liang C."/>
            <person name="Lipzen A."/>
            <person name="Lutzoni F."/>
            <person name="Magnuson J."/>
            <person name="Mondo S."/>
            <person name="Nolan M."/>
            <person name="Ohm R."/>
            <person name="Pangilinan J."/>
            <person name="Park H.-J."/>
            <person name="Ramirez L."/>
            <person name="Alfaro M."/>
            <person name="Sun H."/>
            <person name="Tritt A."/>
            <person name="Yoshinaga Y."/>
            <person name="Zwiers L.-H."/>
            <person name="Turgeon B."/>
            <person name="Goodwin S."/>
            <person name="Spatafora J."/>
            <person name="Crous P."/>
            <person name="Grigoriev I."/>
        </authorList>
    </citation>
    <scope>NUCLEOTIDE SEQUENCE</scope>
    <source>
        <strain evidence="1">CBS 113818</strain>
    </source>
</reference>
<evidence type="ECO:0000313" key="1">
    <source>
        <dbReference type="EMBL" id="KAF2833389.1"/>
    </source>
</evidence>
<name>A0A6A7AL43_9PLEO</name>
<proteinExistence type="predicted"/>
<organism evidence="1 2">
    <name type="scientific">Ophiobolus disseminans</name>
    <dbReference type="NCBI Taxonomy" id="1469910"/>
    <lineage>
        <taxon>Eukaryota</taxon>
        <taxon>Fungi</taxon>
        <taxon>Dikarya</taxon>
        <taxon>Ascomycota</taxon>
        <taxon>Pezizomycotina</taxon>
        <taxon>Dothideomycetes</taxon>
        <taxon>Pleosporomycetidae</taxon>
        <taxon>Pleosporales</taxon>
        <taxon>Pleosporineae</taxon>
        <taxon>Phaeosphaeriaceae</taxon>
        <taxon>Ophiobolus</taxon>
    </lineage>
</organism>
<sequence>MPGLPFRKPAAVSLVQDQDVYLVDEDKADFPSPSSALQRKTVLSTSLIRPRSLWAGELKRSGTNKHGQHEGENREGLLVVMAHLHGLDEQKMEELGLYKISVLGAKLKDWFVKWYEASMDGIDLNIDSARGLAMPCQLLDHAHAFARVTKWLPYNRIGHVKERPPKGFMGSKDLHLPPGEFVGPVNHARGGRKTSLHKSLYKKCGHLLRYDTDKCTCWDSTVGQYFYALTKIDVFPVEDVISYSSIQQITGRLGRFEYNHMPACRRCRQMDWESVVLKAKANTEHYFNGLCLDCMDRSKP</sequence>
<dbReference type="AlphaFoldDB" id="A0A6A7AL43"/>
<evidence type="ECO:0000313" key="2">
    <source>
        <dbReference type="Proteomes" id="UP000799424"/>
    </source>
</evidence>
<dbReference type="EMBL" id="MU006216">
    <property type="protein sequence ID" value="KAF2833389.1"/>
    <property type="molecule type" value="Genomic_DNA"/>
</dbReference>
<dbReference type="OrthoDB" id="268428at2759"/>